<dbReference type="PANTHER" id="PTHR43686:SF1">
    <property type="entry name" value="AMINOTRAN_5 DOMAIN-CONTAINING PROTEIN"/>
    <property type="match status" value="1"/>
</dbReference>
<dbReference type="Proteomes" id="UP000001823">
    <property type="component" value="Chromosome"/>
</dbReference>
<evidence type="ECO:0000313" key="4">
    <source>
        <dbReference type="EMBL" id="ABG84873.1"/>
    </source>
</evidence>
<dbReference type="AlphaFoldDB" id="A0A0H2YUW3"/>
<proteinExistence type="predicted"/>
<organism evidence="4 5">
    <name type="scientific">Clostridium perfringens (strain ATCC 13124 / DSM 756 / JCM 1290 / NCIMB 6125 / NCTC 8237 / Type A)</name>
    <dbReference type="NCBI Taxonomy" id="195103"/>
    <lineage>
        <taxon>Bacteria</taxon>
        <taxon>Bacillati</taxon>
        <taxon>Bacillota</taxon>
        <taxon>Clostridia</taxon>
        <taxon>Eubacteriales</taxon>
        <taxon>Clostridiaceae</taxon>
        <taxon>Clostridium</taxon>
    </lineage>
</organism>
<dbReference type="KEGG" id="cpf:CPF_1247"/>
<reference evidence="4 5" key="1">
    <citation type="journal article" date="2006" name="Genome Res.">
        <title>Skewed genomic variability in strains of the toxigenic bacterial pathogen, Clostridium perfringens.</title>
        <authorList>
            <person name="Myers G.S."/>
            <person name="Rasko D.A."/>
            <person name="Cheung J.K."/>
            <person name="Ravel J."/>
            <person name="Seshadri R."/>
            <person name="Deboy R.T."/>
            <person name="Ren Q."/>
            <person name="Varga J."/>
            <person name="Awad M.M."/>
            <person name="Brinkac L.M."/>
            <person name="Daugherty S.C."/>
            <person name="Haft D.H."/>
            <person name="Dodson R.J."/>
            <person name="Madupu R."/>
            <person name="Nelson W.C."/>
            <person name="Rosovitz M.J."/>
            <person name="Sullivan S.A."/>
            <person name="Khouri H."/>
            <person name="Dimitrov G.I."/>
            <person name="Watkins K.L."/>
            <person name="Mulligan S."/>
            <person name="Benton J."/>
            <person name="Radune D."/>
            <person name="Fisher D.J."/>
            <person name="Atkins H.S."/>
            <person name="Hiscox T."/>
            <person name="Jost B.H."/>
            <person name="Billington S.J."/>
            <person name="Songer J.G."/>
            <person name="McClane B.A."/>
            <person name="Titball R.W."/>
            <person name="Rood J.I."/>
            <person name="Melville S.B."/>
            <person name="Paulsen I.T."/>
        </authorList>
    </citation>
    <scope>NUCLEOTIDE SEQUENCE [LARGE SCALE GENOMIC DNA]</scope>
    <source>
        <strain evidence="5">ATCC 13124 / DSM 756 / JCM 1290 / NCIMB 6125 / NCTC 8237 / S 107 / Type A</strain>
    </source>
</reference>
<dbReference type="PIRSF" id="PIRSF004976">
    <property type="entry name" value="ATPase_YdaO"/>
    <property type="match status" value="1"/>
</dbReference>
<dbReference type="Gene3D" id="3.40.50.620">
    <property type="entry name" value="HUPs"/>
    <property type="match status" value="1"/>
</dbReference>
<accession>A0A0H2YUW3</accession>
<feature type="binding site" evidence="2">
    <location>
        <position position="36"/>
    </location>
    <ligand>
        <name>ATP</name>
        <dbReference type="ChEBI" id="CHEBI:30616"/>
    </ligand>
</feature>
<gene>
    <name evidence="4" type="ordered locus">CPF_1247</name>
</gene>
<dbReference type="CDD" id="cd24138">
    <property type="entry name" value="TtcA-like"/>
    <property type="match status" value="1"/>
</dbReference>
<feature type="binding site" evidence="2">
    <location>
        <position position="135"/>
    </location>
    <ligand>
        <name>ATP</name>
        <dbReference type="ChEBI" id="CHEBI:30616"/>
    </ligand>
</feature>
<feature type="domain" description="tRNA(Ile)-lysidine/2-thiocytidine synthase N-terminal" evidence="3">
    <location>
        <begin position="26"/>
        <end position="204"/>
    </location>
</feature>
<keyword evidence="2" id="KW-0067">ATP-binding</keyword>
<dbReference type="InterPro" id="IPR011063">
    <property type="entry name" value="TilS/TtcA_N"/>
</dbReference>
<sequence length="244" mass="27853">MKTMQKLLSKTRQAIKEYNLIEDGDKIAVGLSGGKDSLTLLHILKNYQRFSPEKFELIAITLNPGGVDNSPLHELCKNIDVPFYEIQTDIKEIVFDIKKEKNPCSLCANLRRGALNDNAEKLGCNKVALGHHKDDALETLMLSISYEGRINCFSPKSFMHKNNLTLIRPMVFIEESQIRKAVAEYNFPVIKNPCPADGKTKREDMKNLIRSLDKTMPGFKKNLFKSLTNTDQMFVWDKEIVKKM</sequence>
<protein>
    <submittedName>
        <fullName evidence="4">ExsB family protein</fullName>
    </submittedName>
</protein>
<dbReference type="eggNOG" id="COG0037">
    <property type="taxonomic scope" value="Bacteria"/>
</dbReference>
<dbReference type="STRING" id="195103.CPF_1247"/>
<dbReference type="EMBL" id="CP000246">
    <property type="protein sequence ID" value="ABG84873.1"/>
    <property type="molecule type" value="Genomic_DNA"/>
</dbReference>
<dbReference type="InterPro" id="IPR035107">
    <property type="entry name" value="tRNA_thiolation_TtcA_Ctu1"/>
</dbReference>
<keyword evidence="5" id="KW-1185">Reference proteome</keyword>
<feature type="binding site" evidence="2">
    <location>
        <position position="130"/>
    </location>
    <ligand>
        <name>ATP</name>
        <dbReference type="ChEBI" id="CHEBI:30616"/>
    </ligand>
</feature>
<evidence type="ECO:0000256" key="2">
    <source>
        <dbReference type="PIRSR" id="PIRSR004976-51"/>
    </source>
</evidence>
<dbReference type="HOGENOM" id="CLU_026481_5_2_9"/>
<dbReference type="GO" id="GO:0005524">
    <property type="term" value="F:ATP binding"/>
    <property type="evidence" value="ECO:0007669"/>
    <property type="project" value="UniProtKB-KW"/>
</dbReference>
<dbReference type="Pfam" id="PF01171">
    <property type="entry name" value="ATP_bind_3"/>
    <property type="match status" value="1"/>
</dbReference>
<evidence type="ECO:0000256" key="1">
    <source>
        <dbReference type="ARBA" id="ARBA00022679"/>
    </source>
</evidence>
<dbReference type="PaxDb" id="195103-CPF_1247"/>
<feature type="binding site" evidence="2">
    <location>
        <begin position="30"/>
        <end position="32"/>
    </location>
    <ligand>
        <name>ATP</name>
        <dbReference type="ChEBI" id="CHEBI:30616"/>
    </ligand>
</feature>
<keyword evidence="1" id="KW-0808">Transferase</keyword>
<evidence type="ECO:0000313" key="5">
    <source>
        <dbReference type="Proteomes" id="UP000001823"/>
    </source>
</evidence>
<evidence type="ECO:0000259" key="3">
    <source>
        <dbReference type="Pfam" id="PF01171"/>
    </source>
</evidence>
<dbReference type="GO" id="GO:0016740">
    <property type="term" value="F:transferase activity"/>
    <property type="evidence" value="ECO:0007669"/>
    <property type="project" value="UniProtKB-KW"/>
</dbReference>
<dbReference type="SUPFAM" id="SSF52402">
    <property type="entry name" value="Adenine nucleotide alpha hydrolases-like"/>
    <property type="match status" value="1"/>
</dbReference>
<dbReference type="GO" id="GO:0008033">
    <property type="term" value="P:tRNA processing"/>
    <property type="evidence" value="ECO:0007669"/>
    <property type="project" value="InterPro"/>
</dbReference>
<dbReference type="InterPro" id="IPR014729">
    <property type="entry name" value="Rossmann-like_a/b/a_fold"/>
</dbReference>
<dbReference type="PANTHER" id="PTHR43686">
    <property type="entry name" value="SULFURTRANSFERASE-RELATED"/>
    <property type="match status" value="1"/>
</dbReference>
<feature type="binding site" evidence="2">
    <location>
        <position position="60"/>
    </location>
    <ligand>
        <name>ATP</name>
        <dbReference type="ChEBI" id="CHEBI:30616"/>
    </ligand>
</feature>
<name>A0A0H2YUW3_CLOP1</name>
<keyword evidence="2" id="KW-0547">Nucleotide-binding</keyword>